<reference evidence="1 2" key="1">
    <citation type="submission" date="2021-07" db="EMBL/GenBank/DDBJ databases">
        <title>Whole Genome Sequence of Nocardia Iowensis.</title>
        <authorList>
            <person name="Lamm A."/>
            <person name="Collins-Fairclough A.M."/>
            <person name="Bunk B."/>
            <person name="Sproer C."/>
        </authorList>
    </citation>
    <scope>NUCLEOTIDE SEQUENCE [LARGE SCALE GENOMIC DNA]</scope>
    <source>
        <strain evidence="1 2">NRRL 5646</strain>
    </source>
</reference>
<proteinExistence type="predicted"/>
<gene>
    <name evidence="1" type="ORF">KV110_14125</name>
</gene>
<organism evidence="1 2">
    <name type="scientific">Nocardia iowensis</name>
    <dbReference type="NCBI Taxonomy" id="204891"/>
    <lineage>
        <taxon>Bacteria</taxon>
        <taxon>Bacillati</taxon>
        <taxon>Actinomycetota</taxon>
        <taxon>Actinomycetes</taxon>
        <taxon>Mycobacteriales</taxon>
        <taxon>Nocardiaceae</taxon>
        <taxon>Nocardia</taxon>
    </lineage>
</organism>
<evidence type="ECO:0000313" key="2">
    <source>
        <dbReference type="Proteomes" id="UP000694257"/>
    </source>
</evidence>
<dbReference type="RefSeq" id="WP_218476522.1">
    <property type="nucleotide sequence ID" value="NZ_BAABJN010000018.1"/>
</dbReference>
<protein>
    <submittedName>
        <fullName evidence="1">Uncharacterized protein</fullName>
    </submittedName>
</protein>
<accession>A0ABX8RYN4</accession>
<keyword evidence="2" id="KW-1185">Reference proteome</keyword>
<sequence>MNVHPGAGTMVSWICRLPADRATEDNMADYGPIEADELDAIEARCRAASTPPWEPFIEGRDHDSGDTFIRIGGLDDSEADMYVSRAIGQRLVPASAADHDFIAHARTDIPRLIAEIRRLRSELA</sequence>
<name>A0ABX8RYN4_NOCIO</name>
<evidence type="ECO:0000313" key="1">
    <source>
        <dbReference type="EMBL" id="QXN94092.1"/>
    </source>
</evidence>
<dbReference type="EMBL" id="CP078145">
    <property type="protein sequence ID" value="QXN94092.1"/>
    <property type="molecule type" value="Genomic_DNA"/>
</dbReference>
<dbReference type="Proteomes" id="UP000694257">
    <property type="component" value="Chromosome"/>
</dbReference>